<protein>
    <submittedName>
        <fullName evidence="1">Uncharacterized protein</fullName>
    </submittedName>
</protein>
<dbReference type="Pfam" id="PF06133">
    <property type="entry name" value="Com_YlbF"/>
    <property type="match status" value="1"/>
</dbReference>
<dbReference type="Proteomes" id="UP000501676">
    <property type="component" value="Chromosome"/>
</dbReference>
<evidence type="ECO:0000313" key="2">
    <source>
        <dbReference type="Proteomes" id="UP000501676"/>
    </source>
</evidence>
<proteinExistence type="predicted"/>
<dbReference type="AlphaFoldDB" id="A0A6G7BIS7"/>
<name>A0A6G7BIS7_9LACO</name>
<sequence length="116" mass="13410">MINIYDSVNELTANFEKTDEFVALRDAINAVKANENSLKLYHHMEEIRNKFIAEQEKGNSEMSAELQKEYKEVEAQIGQDELIKNMMVHETAVYQLLNDIQKSLTDPISNLYDALK</sequence>
<reference evidence="1 2" key="1">
    <citation type="submission" date="2020-02" db="EMBL/GenBank/DDBJ databases">
        <title>Complete genome sequences of six Lactobacillus iners strains isolated from the human vagina.</title>
        <authorList>
            <person name="France M.T."/>
            <person name="Rutt L."/>
            <person name="Narina S."/>
            <person name="Arbaugh S."/>
            <person name="Humphrys M.S."/>
            <person name="Ma B."/>
            <person name="Hayward M.R."/>
            <person name="Relman D."/>
            <person name="Kwon D.S."/>
            <person name="Ravel J."/>
        </authorList>
    </citation>
    <scope>NUCLEOTIDE SEQUENCE [LARGE SCALE GENOMIC DNA]</scope>
    <source>
        <strain evidence="1 2">C0210C1</strain>
    </source>
</reference>
<dbReference type="Gene3D" id="1.20.1500.10">
    <property type="entry name" value="YheA/YmcA-like"/>
    <property type="match status" value="1"/>
</dbReference>
<dbReference type="InterPro" id="IPR023378">
    <property type="entry name" value="YheA/YmcA-like_dom_sf"/>
</dbReference>
<dbReference type="InterPro" id="IPR010368">
    <property type="entry name" value="Com_YlbF"/>
</dbReference>
<evidence type="ECO:0000313" key="1">
    <source>
        <dbReference type="EMBL" id="QIH23387.1"/>
    </source>
</evidence>
<accession>A0A6G7BIS7</accession>
<gene>
    <name evidence="1" type="ORF">G6Z83_01205</name>
</gene>
<dbReference type="RefSeq" id="WP_006731722.1">
    <property type="nucleotide sequence ID" value="NZ_CP049223.1"/>
</dbReference>
<organism evidence="1 2">
    <name type="scientific">Lactobacillus iners</name>
    <dbReference type="NCBI Taxonomy" id="147802"/>
    <lineage>
        <taxon>Bacteria</taxon>
        <taxon>Bacillati</taxon>
        <taxon>Bacillota</taxon>
        <taxon>Bacilli</taxon>
        <taxon>Lactobacillales</taxon>
        <taxon>Lactobacillaceae</taxon>
        <taxon>Lactobacillus</taxon>
    </lineage>
</organism>
<dbReference type="EMBL" id="CP049228">
    <property type="protein sequence ID" value="QIH23387.1"/>
    <property type="molecule type" value="Genomic_DNA"/>
</dbReference>
<dbReference type="SUPFAM" id="SSF158622">
    <property type="entry name" value="YheA/YmcA-like"/>
    <property type="match status" value="1"/>
</dbReference>